<organism evidence="1 2">
    <name type="scientific">Aureobasidium vineae</name>
    <dbReference type="NCBI Taxonomy" id="2773715"/>
    <lineage>
        <taxon>Eukaryota</taxon>
        <taxon>Fungi</taxon>
        <taxon>Dikarya</taxon>
        <taxon>Ascomycota</taxon>
        <taxon>Pezizomycotina</taxon>
        <taxon>Dothideomycetes</taxon>
        <taxon>Dothideomycetidae</taxon>
        <taxon>Dothideales</taxon>
        <taxon>Saccotheciaceae</taxon>
        <taxon>Aureobasidium</taxon>
    </lineage>
</organism>
<dbReference type="EMBL" id="CAIJEN010000002">
    <property type="protein sequence ID" value="CAD0083542.1"/>
    <property type="molecule type" value="Genomic_DNA"/>
</dbReference>
<gene>
    <name evidence="1" type="ORF">AWRI4619_LOCUS2109</name>
</gene>
<evidence type="ECO:0000313" key="1">
    <source>
        <dbReference type="EMBL" id="CAD0083542.1"/>
    </source>
</evidence>
<dbReference type="Proteomes" id="UP000716446">
    <property type="component" value="Unassembled WGS sequence"/>
</dbReference>
<protein>
    <submittedName>
        <fullName evidence="1">Uncharacterized protein</fullName>
    </submittedName>
</protein>
<sequence length="211" mass="23560">MSLPKISVNMTITPASVTLGVPCSITLVATLSHPTPITIYTQRSVLNLPLAQTVRNFYCVDLSNNNDPVFLETRKCTKRAGGVRRELGGRDDQYFHTLEPEKPYEFIDRFILSYGLNEPLVAGHRYRFGFSEKQTSPCWLDGTREDVLHLPGEHEGIDKEWAKGQIILDLGLPFGFDVLEAEDSVSQRDCVPNENENWKAHGGLGASGRVL</sequence>
<comment type="caution">
    <text evidence="1">The sequence shown here is derived from an EMBL/GenBank/DDBJ whole genome shotgun (WGS) entry which is preliminary data.</text>
</comment>
<accession>A0A9N8JEF0</accession>
<evidence type="ECO:0000313" key="2">
    <source>
        <dbReference type="Proteomes" id="UP000716446"/>
    </source>
</evidence>
<dbReference type="AlphaFoldDB" id="A0A9N8JEF0"/>
<proteinExistence type="predicted"/>
<name>A0A9N8JEF0_9PEZI</name>
<reference evidence="1" key="1">
    <citation type="submission" date="2020-06" db="EMBL/GenBank/DDBJ databases">
        <authorList>
            <person name="Onetto C."/>
        </authorList>
    </citation>
    <scope>NUCLEOTIDE SEQUENCE</scope>
</reference>
<keyword evidence="2" id="KW-1185">Reference proteome</keyword>